<dbReference type="InterPro" id="IPR012258">
    <property type="entry name" value="Acyl-CoA_oxidase"/>
</dbReference>
<evidence type="ECO:0000256" key="3">
    <source>
        <dbReference type="ARBA" id="ARBA00005189"/>
    </source>
</evidence>
<dbReference type="GO" id="GO:0033540">
    <property type="term" value="P:fatty acid beta-oxidation using acyl-CoA oxidase"/>
    <property type="evidence" value="ECO:0007669"/>
    <property type="project" value="TreeGrafter"/>
</dbReference>
<evidence type="ECO:0000313" key="17">
    <source>
        <dbReference type="EMBL" id="LAA01196.1"/>
    </source>
</evidence>
<evidence type="ECO:0000256" key="10">
    <source>
        <dbReference type="ARBA" id="ARBA00023140"/>
    </source>
</evidence>
<comment type="similarity">
    <text evidence="4 11">Belongs to the acyl-CoA oxidase family.</text>
</comment>
<dbReference type="InterPro" id="IPR002655">
    <property type="entry name" value="Acyl-CoA_oxidase_C"/>
</dbReference>
<dbReference type="InterPro" id="IPR046373">
    <property type="entry name" value="Acyl-CoA_Oxase/DH_mid-dom_sf"/>
</dbReference>
<comment type="cofactor">
    <cofactor evidence="1">
        <name>FAD</name>
        <dbReference type="ChEBI" id="CHEBI:57692"/>
    </cofactor>
</comment>
<feature type="binding site" evidence="13">
    <location>
        <position position="193"/>
    </location>
    <ligand>
        <name>FAD</name>
        <dbReference type="ChEBI" id="CHEBI:57692"/>
    </ligand>
</feature>
<keyword evidence="8" id="KW-0560">Oxidoreductase</keyword>
<name>A0A2L2XZ27_PARTP</name>
<dbReference type="SUPFAM" id="SSF56645">
    <property type="entry name" value="Acyl-CoA dehydrogenase NM domain-like"/>
    <property type="match status" value="1"/>
</dbReference>
<evidence type="ECO:0000256" key="12">
    <source>
        <dbReference type="PIRSR" id="PIRSR000168-1"/>
    </source>
</evidence>
<dbReference type="PANTHER" id="PTHR10909">
    <property type="entry name" value="ELECTRON TRANSPORT OXIDOREDUCTASE"/>
    <property type="match status" value="1"/>
</dbReference>
<dbReference type="Gene3D" id="1.20.140.10">
    <property type="entry name" value="Butyryl-CoA Dehydrogenase, subunit A, domain 3"/>
    <property type="match status" value="2"/>
</dbReference>
<reference evidence="17" key="1">
    <citation type="journal article" date="2016" name="Mol. Ecol. Resour.">
        <title>Evaluation of the impact of RNA preservation methods of spiders for de novo transcriptome assembly.</title>
        <authorList>
            <person name="Kono N."/>
            <person name="Nakamura H."/>
            <person name="Ito Y."/>
            <person name="Tomita M."/>
            <person name="Arakawa K."/>
        </authorList>
    </citation>
    <scope>NUCLEOTIDE SEQUENCE</scope>
    <source>
        <tissue evidence="17">Whole body</tissue>
    </source>
</reference>
<evidence type="ECO:0000256" key="11">
    <source>
        <dbReference type="PIRNR" id="PIRNR000168"/>
    </source>
</evidence>
<dbReference type="EMBL" id="IAAA01002472">
    <property type="protein sequence ID" value="LAA01196.1"/>
    <property type="molecule type" value="mRNA"/>
</dbReference>
<organism evidence="17">
    <name type="scientific">Parasteatoda tepidariorum</name>
    <name type="common">Common house spider</name>
    <name type="synonym">Achaearanea tepidariorum</name>
    <dbReference type="NCBI Taxonomy" id="114398"/>
    <lineage>
        <taxon>Eukaryota</taxon>
        <taxon>Metazoa</taxon>
        <taxon>Ecdysozoa</taxon>
        <taxon>Arthropoda</taxon>
        <taxon>Chelicerata</taxon>
        <taxon>Arachnida</taxon>
        <taxon>Araneae</taxon>
        <taxon>Araneomorphae</taxon>
        <taxon>Entelegynae</taxon>
        <taxon>Araneoidea</taxon>
        <taxon>Theridiidae</taxon>
        <taxon>Parasteatoda</taxon>
    </lineage>
</organism>
<dbReference type="InterPro" id="IPR055060">
    <property type="entry name" value="ACOX_C_alpha1"/>
</dbReference>
<evidence type="ECO:0000259" key="16">
    <source>
        <dbReference type="Pfam" id="PF22924"/>
    </source>
</evidence>
<dbReference type="Pfam" id="PF22924">
    <property type="entry name" value="ACOX_C_alpha1"/>
    <property type="match status" value="1"/>
</dbReference>
<sequence length="690" mass="78634">MDYEKVKFDDFPPGPLDEYRCKATFDWKEMKFILEGEDVAKYQLYIWKSLEAEPIFHRTMTDEYKWQEDHHITYRRMKRICEINFLPPDLLAEKLHFSPACHNALAMYDLALYIKKSLAVEYPTYVMRSNGTAQHMKLFEPLNKMEYTGCFALTEISHGTNTRAMRTEARFDRKTQEFVLHSPDFEASKCWCGNLGQLATHAVVFAQLFTPDGKCHGLHNFIVPIRDPKTLLPYSGITVGDLGPKIGLNGLDNGFIMFNQYRIPRECLLNKNGDVDPDGKYISTKNQMERFGDSMGALSMGRVGIIMLCVNFLKMSVPIAIRYSAVRRQFGPTPNDEVPVLEYQVQQWRLLPYVAATYVCYHFARDFYQDFIDYFVESLFGRSTAEMADKKVYIHALSCCGKAVAGWLARDAIQECREACGGHGYLKAAGFGRLRDNNDANCTYEGDNNVILQQTSNYLLNLLKKSNAGESLPTCLKDIAFLNNMQQILKRKYSPSSPSAAIELSEIIEMYEWLVCHLLRKSSVKYQSEFENSKNAFTARCNSQVYHAHTLAIAYFQLVALKRFSTLIDNQTNASIKAVLMRMGKLYGLWTVDKYLGLLYAGGYISGNLADSVIKENIINLCGELKDEAVTLVDVIAPPDFILNSALGKSDGQVYKNLQDVIMNTHGTMERPYWWKEVVESDTPKLKANL</sequence>
<dbReference type="GO" id="GO:0005777">
    <property type="term" value="C:peroxisome"/>
    <property type="evidence" value="ECO:0007669"/>
    <property type="project" value="UniProtKB-SubCell"/>
</dbReference>
<evidence type="ECO:0000256" key="5">
    <source>
        <dbReference type="ARBA" id="ARBA00022630"/>
    </source>
</evidence>
<dbReference type="GO" id="GO:0016402">
    <property type="term" value="F:pristanoyl-CoA oxidase activity"/>
    <property type="evidence" value="ECO:0007669"/>
    <property type="project" value="TreeGrafter"/>
</dbReference>
<feature type="active site" description="Proton acceptor" evidence="12">
    <location>
        <position position="445"/>
    </location>
</feature>
<keyword evidence="10" id="KW-0576">Peroxisome</keyword>
<dbReference type="PANTHER" id="PTHR10909:SF390">
    <property type="entry name" value="PEROXISOMAL ACYL-COENZYME A OXIDASE 3"/>
    <property type="match status" value="1"/>
</dbReference>
<protein>
    <recommendedName>
        <fullName evidence="11">Acyl-coenzyme A oxidase</fullName>
    </recommendedName>
</protein>
<keyword evidence="9" id="KW-0443">Lipid metabolism</keyword>
<feature type="domain" description="Acyl-CoA oxidase/dehydrogenase middle" evidence="15">
    <location>
        <begin position="150"/>
        <end position="259"/>
    </location>
</feature>
<comment type="pathway">
    <text evidence="3">Lipid metabolism.</text>
</comment>
<keyword evidence="7" id="KW-0276">Fatty acid metabolism</keyword>
<dbReference type="FunFam" id="1.20.140.10:FF:000010">
    <property type="entry name" value="Acyl-coenzyme A oxidase"/>
    <property type="match status" value="1"/>
</dbReference>
<dbReference type="FunFam" id="1.20.140.10:FF:000007">
    <property type="entry name" value="Acyl-coenzyme A oxidase"/>
    <property type="match status" value="1"/>
</dbReference>
<dbReference type="OrthoDB" id="538336at2759"/>
<keyword evidence="5 11" id="KW-0285">Flavoprotein</keyword>
<dbReference type="InterPro" id="IPR036250">
    <property type="entry name" value="AcylCo_DH-like_C"/>
</dbReference>
<dbReference type="GO" id="GO:0055088">
    <property type="term" value="P:lipid homeostasis"/>
    <property type="evidence" value="ECO:0007669"/>
    <property type="project" value="TreeGrafter"/>
</dbReference>
<comment type="subcellular location">
    <subcellularLocation>
        <location evidence="2">Peroxisome</location>
    </subcellularLocation>
</comment>
<dbReference type="Gene3D" id="2.40.110.10">
    <property type="entry name" value="Butyryl-CoA Dehydrogenase, subunit A, domain 2"/>
    <property type="match status" value="1"/>
</dbReference>
<dbReference type="FunFam" id="2.40.110.10:FF:000005">
    <property type="entry name" value="Acyl-coenzyme A oxidase"/>
    <property type="match status" value="1"/>
</dbReference>
<evidence type="ECO:0000259" key="15">
    <source>
        <dbReference type="Pfam" id="PF02770"/>
    </source>
</evidence>
<evidence type="ECO:0000256" key="13">
    <source>
        <dbReference type="PIRSR" id="PIRSR000168-2"/>
    </source>
</evidence>
<dbReference type="AlphaFoldDB" id="A0A2L2XZ27"/>
<dbReference type="Pfam" id="PF02770">
    <property type="entry name" value="Acyl-CoA_dh_M"/>
    <property type="match status" value="1"/>
</dbReference>
<dbReference type="InterPro" id="IPR009100">
    <property type="entry name" value="AcylCoA_DH/oxidase_NM_dom_sf"/>
</dbReference>
<evidence type="ECO:0000256" key="2">
    <source>
        <dbReference type="ARBA" id="ARBA00004275"/>
    </source>
</evidence>
<evidence type="ECO:0000256" key="6">
    <source>
        <dbReference type="ARBA" id="ARBA00022827"/>
    </source>
</evidence>
<evidence type="ECO:0000256" key="1">
    <source>
        <dbReference type="ARBA" id="ARBA00001974"/>
    </source>
</evidence>
<dbReference type="Pfam" id="PF01756">
    <property type="entry name" value="ACOX"/>
    <property type="match status" value="1"/>
</dbReference>
<feature type="domain" description="Acyl-CoA oxidase C-alpha1" evidence="16">
    <location>
        <begin position="296"/>
        <end position="460"/>
    </location>
</feature>
<dbReference type="PIRSF" id="PIRSF000168">
    <property type="entry name" value="Acyl-CoA_oxidase"/>
    <property type="match status" value="1"/>
</dbReference>
<dbReference type="SUPFAM" id="SSF47203">
    <property type="entry name" value="Acyl-CoA dehydrogenase C-terminal domain-like"/>
    <property type="match status" value="2"/>
</dbReference>
<accession>A0A2L2XZ27</accession>
<feature type="binding site" evidence="13">
    <location>
        <position position="154"/>
    </location>
    <ligand>
        <name>FAD</name>
        <dbReference type="ChEBI" id="CHEBI:57692"/>
    </ligand>
</feature>
<evidence type="ECO:0000256" key="7">
    <source>
        <dbReference type="ARBA" id="ARBA00022832"/>
    </source>
</evidence>
<proteinExistence type="evidence at transcript level"/>
<dbReference type="GO" id="GO:0005504">
    <property type="term" value="F:fatty acid binding"/>
    <property type="evidence" value="ECO:0007669"/>
    <property type="project" value="TreeGrafter"/>
</dbReference>
<evidence type="ECO:0000256" key="4">
    <source>
        <dbReference type="ARBA" id="ARBA00006288"/>
    </source>
</evidence>
<keyword evidence="6 11" id="KW-0274">FAD</keyword>
<evidence type="ECO:0000256" key="9">
    <source>
        <dbReference type="ARBA" id="ARBA00023098"/>
    </source>
</evidence>
<evidence type="ECO:0000256" key="8">
    <source>
        <dbReference type="ARBA" id="ARBA00023002"/>
    </source>
</evidence>
<dbReference type="GO" id="GO:0071949">
    <property type="term" value="F:FAD binding"/>
    <property type="evidence" value="ECO:0007669"/>
    <property type="project" value="InterPro"/>
</dbReference>
<evidence type="ECO:0000259" key="14">
    <source>
        <dbReference type="Pfam" id="PF01756"/>
    </source>
</evidence>
<feature type="domain" description="Acyl-CoA oxidase C-terminal" evidence="14">
    <location>
        <begin position="504"/>
        <end position="680"/>
    </location>
</feature>
<dbReference type="InterPro" id="IPR006091">
    <property type="entry name" value="Acyl-CoA_Oxase/DH_mid-dom"/>
</dbReference>